<organism evidence="3 4">
    <name type="scientific">Bifidobacterium bifidum ATCC 29521 = JCM 1255 = DSM 20456</name>
    <dbReference type="NCBI Taxonomy" id="500634"/>
    <lineage>
        <taxon>Bacteria</taxon>
        <taxon>Bacillati</taxon>
        <taxon>Actinomycetota</taxon>
        <taxon>Actinomycetes</taxon>
        <taxon>Bifidobacteriales</taxon>
        <taxon>Bifidobacteriaceae</taxon>
        <taxon>Bifidobacterium</taxon>
    </lineage>
</organism>
<comment type="subcellular location">
    <subcellularLocation>
        <location evidence="1">Membrane</location>
        <topology evidence="1">Multi-pass membrane protein</topology>
    </subcellularLocation>
</comment>
<dbReference type="RefSeq" id="WP_021647607.1">
    <property type="nucleotide sequence ID" value="NZ_AP012323.1"/>
</dbReference>
<reference evidence="3 4" key="1">
    <citation type="submission" date="2012-02" db="EMBL/GenBank/DDBJ databases">
        <title>Complete genome sequence of Bifidobacterium bifidum JCM 1255.</title>
        <authorList>
            <person name="Toh H."/>
            <person name="Oshima K."/>
            <person name="Morita H."/>
            <person name="Hattori M."/>
        </authorList>
    </citation>
    <scope>NUCLEOTIDE SEQUENCE [LARGE SCALE GENOMIC DNA]</scope>
    <source>
        <strain evidence="3 4">JCM 1255</strain>
    </source>
</reference>
<feature type="domain" description="P-type ATPase A" evidence="2">
    <location>
        <begin position="33"/>
        <end position="80"/>
    </location>
</feature>
<evidence type="ECO:0000313" key="3">
    <source>
        <dbReference type="EMBL" id="BAQ97561.1"/>
    </source>
</evidence>
<sequence length="111" mass="11641">MTAGIILLMVVSGLIRYVHDSRSSHAATALATMVSTTATVRRVGAGERQIPSEELVVGDIVTLSVGDTVPADCKLLESRDLRIARGRSLAKACPCARMLPPCSPPATGTPR</sequence>
<gene>
    <name evidence="3" type="ORF">BBBF_0354</name>
</gene>
<accession>A0ABM7ENS8</accession>
<dbReference type="Proteomes" id="UP000035063">
    <property type="component" value="Chromosome"/>
</dbReference>
<dbReference type="Gene3D" id="1.20.1110.10">
    <property type="entry name" value="Calcium-transporting ATPase, transmembrane domain"/>
    <property type="match status" value="1"/>
</dbReference>
<evidence type="ECO:0000259" key="2">
    <source>
        <dbReference type="Pfam" id="PF00122"/>
    </source>
</evidence>
<protein>
    <submittedName>
        <fullName evidence="3">Truncated magnesium-translocating P-type ATPase</fullName>
    </submittedName>
</protein>
<dbReference type="InterPro" id="IPR059000">
    <property type="entry name" value="ATPase_P-type_domA"/>
</dbReference>
<evidence type="ECO:0000256" key="1">
    <source>
        <dbReference type="ARBA" id="ARBA00004141"/>
    </source>
</evidence>
<reference evidence="4" key="2">
    <citation type="journal article" date="2015" name="J. Biotechnol.">
        <title>Complete genome sequence of Bifidobacterium bifidum JCM 1255(T) isolated from feces of a breast-fed infant.</title>
        <authorList>
            <person name="Morita H."/>
            <person name="Toh H."/>
            <person name="Oshima K."/>
            <person name="Nakano A."/>
            <person name="Shindo C."/>
            <person name="Komiya K."/>
            <person name="Arakawa K."/>
            <person name="Suda W."/>
            <person name="Honda K."/>
            <person name="Hattori M."/>
        </authorList>
    </citation>
    <scope>NUCLEOTIDE SEQUENCE [LARGE SCALE GENOMIC DNA]</scope>
    <source>
        <strain evidence="4">JCM 1255</strain>
    </source>
</reference>
<dbReference type="SUPFAM" id="SSF81653">
    <property type="entry name" value="Calcium ATPase, transduction domain A"/>
    <property type="match status" value="1"/>
</dbReference>
<dbReference type="InterPro" id="IPR008250">
    <property type="entry name" value="ATPase_P-typ_transduc_dom_A_sf"/>
</dbReference>
<name>A0ABM7ENS8_BIFBI</name>
<evidence type="ECO:0000313" key="4">
    <source>
        <dbReference type="Proteomes" id="UP000035063"/>
    </source>
</evidence>
<dbReference type="PANTHER" id="PTHR42861">
    <property type="entry name" value="CALCIUM-TRANSPORTING ATPASE"/>
    <property type="match status" value="1"/>
</dbReference>
<keyword evidence="4" id="KW-1185">Reference proteome</keyword>
<dbReference type="Pfam" id="PF00122">
    <property type="entry name" value="E1-E2_ATPase"/>
    <property type="match status" value="1"/>
</dbReference>
<dbReference type="EMBL" id="AP012323">
    <property type="protein sequence ID" value="BAQ97561.1"/>
    <property type="molecule type" value="Genomic_DNA"/>
</dbReference>
<proteinExistence type="predicted"/>
<dbReference type="Gene3D" id="2.70.150.10">
    <property type="entry name" value="Calcium-transporting ATPase, cytoplasmic transduction domain A"/>
    <property type="match status" value="1"/>
</dbReference>